<organism evidence="1 2">
    <name type="scientific">Guyanagaster necrorhizus</name>
    <dbReference type="NCBI Taxonomy" id="856835"/>
    <lineage>
        <taxon>Eukaryota</taxon>
        <taxon>Fungi</taxon>
        <taxon>Dikarya</taxon>
        <taxon>Basidiomycota</taxon>
        <taxon>Agaricomycotina</taxon>
        <taxon>Agaricomycetes</taxon>
        <taxon>Agaricomycetidae</taxon>
        <taxon>Agaricales</taxon>
        <taxon>Marasmiineae</taxon>
        <taxon>Physalacriaceae</taxon>
        <taxon>Guyanagaster</taxon>
    </lineage>
</organism>
<keyword evidence="2" id="KW-1185">Reference proteome</keyword>
<sequence>MHLVRALRNHSLPLRSTWNFHDPVRRATPMQGSNHPFGEQKSSLNADTCYAFADLYISVKLRLRVIMLHSQGTVCLTLYHAFSIPVKTRASVGISTSTTKTLLAPRLGRAKSAACDYACDKDRNFPPAPWGTPACQQDIDRTEQNRIMGRGWELSGWELNPSFTQTPSDF</sequence>
<evidence type="ECO:0000313" key="1">
    <source>
        <dbReference type="EMBL" id="KAG7441223.1"/>
    </source>
</evidence>
<reference evidence="1" key="1">
    <citation type="submission" date="2020-11" db="EMBL/GenBank/DDBJ databases">
        <title>Adaptations for nitrogen fixation in a non-lichenized fungal sporocarp promotes dispersal by wood-feeding termites.</title>
        <authorList>
            <consortium name="DOE Joint Genome Institute"/>
            <person name="Koch R.A."/>
            <person name="Yoon G."/>
            <person name="Arayal U."/>
            <person name="Lail K."/>
            <person name="Amirebrahimi M."/>
            <person name="Labutti K."/>
            <person name="Lipzen A."/>
            <person name="Riley R."/>
            <person name="Barry K."/>
            <person name="Henrissat B."/>
            <person name="Grigoriev I.V."/>
            <person name="Herr J.R."/>
            <person name="Aime M.C."/>
        </authorList>
    </citation>
    <scope>NUCLEOTIDE SEQUENCE</scope>
    <source>
        <strain evidence="1">MCA 3950</strain>
    </source>
</reference>
<comment type="caution">
    <text evidence="1">The sequence shown here is derived from an EMBL/GenBank/DDBJ whole genome shotgun (WGS) entry which is preliminary data.</text>
</comment>
<dbReference type="RefSeq" id="XP_043034723.1">
    <property type="nucleotide sequence ID" value="XM_043177827.1"/>
</dbReference>
<gene>
    <name evidence="1" type="ORF">BT62DRAFT_1011807</name>
</gene>
<protein>
    <submittedName>
        <fullName evidence="1">Uncharacterized protein</fullName>
    </submittedName>
</protein>
<accession>A0A9P7VHN2</accession>
<dbReference type="Proteomes" id="UP000812287">
    <property type="component" value="Unassembled WGS sequence"/>
</dbReference>
<dbReference type="EMBL" id="MU250562">
    <property type="protein sequence ID" value="KAG7441223.1"/>
    <property type="molecule type" value="Genomic_DNA"/>
</dbReference>
<dbReference type="AlphaFoldDB" id="A0A9P7VHN2"/>
<proteinExistence type="predicted"/>
<dbReference type="GeneID" id="66100114"/>
<evidence type="ECO:0000313" key="2">
    <source>
        <dbReference type="Proteomes" id="UP000812287"/>
    </source>
</evidence>
<name>A0A9P7VHN2_9AGAR</name>